<dbReference type="NCBIfam" id="TIGR04268">
    <property type="entry name" value="FxSxx-COOH"/>
    <property type="match status" value="1"/>
</dbReference>
<evidence type="ECO:0000313" key="2">
    <source>
        <dbReference type="Proteomes" id="UP000327011"/>
    </source>
</evidence>
<keyword evidence="2" id="KW-1185">Reference proteome</keyword>
<name>A0A5J5KAA8_9ACTN</name>
<gene>
    <name evidence="1" type="primary">fxsA</name>
    <name evidence="1" type="ORF">F5972_02105</name>
</gene>
<dbReference type="Proteomes" id="UP000327011">
    <property type="component" value="Unassembled WGS sequence"/>
</dbReference>
<protein>
    <submittedName>
        <fullName evidence="1">FXSXX-COOH protein</fullName>
    </submittedName>
</protein>
<reference evidence="1 2" key="1">
    <citation type="submission" date="2019-09" db="EMBL/GenBank/DDBJ databases">
        <title>Screening of Novel Bioactive Compounds from Soil-Associated.</title>
        <authorList>
            <person name="Gong X."/>
        </authorList>
    </citation>
    <scope>NUCLEOTIDE SEQUENCE [LARGE SCALE GENOMIC DNA]</scope>
    <source>
        <strain evidence="1 2">Gxj-6</strain>
    </source>
</reference>
<accession>A0A5J5KAA8</accession>
<dbReference type="InterPro" id="IPR026334">
    <property type="entry name" value="FxSxx-COOH"/>
</dbReference>
<evidence type="ECO:0000313" key="1">
    <source>
        <dbReference type="EMBL" id="KAA9381642.1"/>
    </source>
</evidence>
<dbReference type="AlphaFoldDB" id="A0A5J5KAA8"/>
<sequence>MGSTVYRTRSVMGDMADGGYSGGLIDVTGLSLVELGQVDNPALSEALRRLLEEDGSVPYAGFQSTI</sequence>
<organism evidence="1 2">
    <name type="scientific">Microbispora cellulosiformans</name>
    <dbReference type="NCBI Taxonomy" id="2614688"/>
    <lineage>
        <taxon>Bacteria</taxon>
        <taxon>Bacillati</taxon>
        <taxon>Actinomycetota</taxon>
        <taxon>Actinomycetes</taxon>
        <taxon>Streptosporangiales</taxon>
        <taxon>Streptosporangiaceae</taxon>
        <taxon>Microbispora</taxon>
    </lineage>
</organism>
<comment type="caution">
    <text evidence="1">The sequence shown here is derived from an EMBL/GenBank/DDBJ whole genome shotgun (WGS) entry which is preliminary data.</text>
</comment>
<dbReference type="EMBL" id="VYTZ01000001">
    <property type="protein sequence ID" value="KAA9381642.1"/>
    <property type="molecule type" value="Genomic_DNA"/>
</dbReference>
<proteinExistence type="predicted"/>